<dbReference type="EMBL" id="QEKO01000001">
    <property type="protein sequence ID" value="PVY68665.1"/>
    <property type="molecule type" value="Genomic_DNA"/>
</dbReference>
<evidence type="ECO:0000313" key="3">
    <source>
        <dbReference type="Proteomes" id="UP000246145"/>
    </source>
</evidence>
<evidence type="ECO:0000256" key="1">
    <source>
        <dbReference type="SAM" id="MobiDB-lite"/>
    </source>
</evidence>
<comment type="caution">
    <text evidence="2">The sequence shown here is derived from an EMBL/GenBank/DDBJ whole genome shotgun (WGS) entry which is preliminary data.</text>
</comment>
<keyword evidence="3" id="KW-1185">Reference proteome</keyword>
<dbReference type="RefSeq" id="WP_116517725.1">
    <property type="nucleotide sequence ID" value="NZ_JACCEX010000001.1"/>
</dbReference>
<accession>A0A2U1CRZ1</accession>
<reference evidence="2 3" key="1">
    <citation type="submission" date="2018-04" db="EMBL/GenBank/DDBJ databases">
        <title>Genomic Encyclopedia of Type Strains, Phase IV (KMG-IV): sequencing the most valuable type-strain genomes for metagenomic binning, comparative biology and taxonomic classification.</title>
        <authorList>
            <person name="Goeker M."/>
        </authorList>
    </citation>
    <scope>NUCLEOTIDE SEQUENCE [LARGE SCALE GENOMIC DNA]</scope>
    <source>
        <strain evidence="2 3">DSM 10065</strain>
    </source>
</reference>
<proteinExistence type="predicted"/>
<feature type="region of interest" description="Disordered" evidence="1">
    <location>
        <begin position="50"/>
        <end position="73"/>
    </location>
</feature>
<protein>
    <submittedName>
        <fullName evidence="2">Uncharacterized protein</fullName>
    </submittedName>
</protein>
<evidence type="ECO:0000313" key="2">
    <source>
        <dbReference type="EMBL" id="PVY68665.1"/>
    </source>
</evidence>
<sequence>MLVAKISALVAAIGADIKALTTGKANDSDLADVAKSGSFDDLSDVPTNALGNRTISTDPPSGGQDGDIWYRVE</sequence>
<dbReference type="Proteomes" id="UP000246145">
    <property type="component" value="Unassembled WGS sequence"/>
</dbReference>
<dbReference type="AlphaFoldDB" id="A0A2U1CRZ1"/>
<name>A0A2U1CRZ1_9BURK</name>
<gene>
    <name evidence="2" type="ORF">C7440_1076</name>
</gene>
<organism evidence="2 3">
    <name type="scientific">Pusillimonas noertemannii</name>
    <dbReference type="NCBI Taxonomy" id="305977"/>
    <lineage>
        <taxon>Bacteria</taxon>
        <taxon>Pseudomonadati</taxon>
        <taxon>Pseudomonadota</taxon>
        <taxon>Betaproteobacteria</taxon>
        <taxon>Burkholderiales</taxon>
        <taxon>Alcaligenaceae</taxon>
        <taxon>Pusillimonas</taxon>
    </lineage>
</organism>
<feature type="compositionally biased region" description="Polar residues" evidence="1">
    <location>
        <begin position="50"/>
        <end position="59"/>
    </location>
</feature>